<evidence type="ECO:0000256" key="9">
    <source>
        <dbReference type="ARBA" id="ARBA00023136"/>
    </source>
</evidence>
<sequence>MLHNINNWSTQRYPIGLRVGAGVAVVALHAALFGVLFLAEGEPPVQEEPEAVMVRFVDISPDPQLAKAPQADTPPAPPPPPPVEPEPEPEPEPDEPEVEPDPEPEPVVEPEPDIKPPVVEEAPKVKPQPKPKPKPKPVAPPAVTPVQEPVEDAPPSDAPPSDLPPSGDPDAKGTPSGPQMGTPPDQPRMIGHVDYLGRRPLPDYPQASQQRREQGRVVIRVLINTNGEVEDAQVQQSSGFERLDRSALAAARKSRFKPYTENGVPYPAMADIPFDFVLRNRR</sequence>
<evidence type="ECO:0000256" key="4">
    <source>
        <dbReference type="ARBA" id="ARBA00022475"/>
    </source>
</evidence>
<dbReference type="PANTHER" id="PTHR33446">
    <property type="entry name" value="PROTEIN TONB-RELATED"/>
    <property type="match status" value="1"/>
</dbReference>
<dbReference type="GO" id="GO:0030288">
    <property type="term" value="C:outer membrane-bounded periplasmic space"/>
    <property type="evidence" value="ECO:0007669"/>
    <property type="project" value="InterPro"/>
</dbReference>
<evidence type="ECO:0000256" key="10">
    <source>
        <dbReference type="RuleBase" id="RU362123"/>
    </source>
</evidence>
<evidence type="ECO:0000313" key="13">
    <source>
        <dbReference type="EMBL" id="KKO72099.1"/>
    </source>
</evidence>
<dbReference type="SUPFAM" id="SSF74653">
    <property type="entry name" value="TolA/TonB C-terminal domain"/>
    <property type="match status" value="1"/>
</dbReference>
<dbReference type="Pfam" id="PF03544">
    <property type="entry name" value="TonB_C"/>
    <property type="match status" value="1"/>
</dbReference>
<dbReference type="EMBL" id="SGWZ01000004">
    <property type="protein sequence ID" value="RZS67527.1"/>
    <property type="molecule type" value="Genomic_DNA"/>
</dbReference>
<evidence type="ECO:0000256" key="6">
    <source>
        <dbReference type="ARBA" id="ARBA00022692"/>
    </source>
</evidence>
<protein>
    <recommendedName>
        <fullName evidence="10">Protein TonB</fullName>
    </recommendedName>
</protein>
<evidence type="ECO:0000313" key="16">
    <source>
        <dbReference type="Proteomes" id="UP000292039"/>
    </source>
</evidence>
<keyword evidence="4 10" id="KW-1003">Cell membrane</keyword>
<evidence type="ECO:0000256" key="1">
    <source>
        <dbReference type="ARBA" id="ARBA00004383"/>
    </source>
</evidence>
<evidence type="ECO:0000259" key="12">
    <source>
        <dbReference type="PROSITE" id="PS52015"/>
    </source>
</evidence>
<evidence type="ECO:0000256" key="5">
    <source>
        <dbReference type="ARBA" id="ARBA00022519"/>
    </source>
</evidence>
<dbReference type="GO" id="GO:0098797">
    <property type="term" value="C:plasma membrane protein complex"/>
    <property type="evidence" value="ECO:0007669"/>
    <property type="project" value="TreeGrafter"/>
</dbReference>
<dbReference type="GeneID" id="99726700"/>
<feature type="region of interest" description="Disordered" evidence="11">
    <location>
        <begin position="62"/>
        <end position="213"/>
    </location>
</feature>
<evidence type="ECO:0000256" key="11">
    <source>
        <dbReference type="SAM" id="MobiDB-lite"/>
    </source>
</evidence>
<dbReference type="PRINTS" id="PR01374">
    <property type="entry name" value="TONBPROTEIN"/>
</dbReference>
<dbReference type="GO" id="GO:0055085">
    <property type="term" value="P:transmembrane transport"/>
    <property type="evidence" value="ECO:0007669"/>
    <property type="project" value="InterPro"/>
</dbReference>
<dbReference type="PATRIC" id="fig|206506.3.peg.1505"/>
<organism evidence="13 15">
    <name type="scientific">Kerstersia gyiorum</name>
    <dbReference type="NCBI Taxonomy" id="206506"/>
    <lineage>
        <taxon>Bacteria</taxon>
        <taxon>Pseudomonadati</taxon>
        <taxon>Pseudomonadota</taxon>
        <taxon>Betaproteobacteria</taxon>
        <taxon>Burkholderiales</taxon>
        <taxon>Alcaligenaceae</taxon>
        <taxon>Kerstersia</taxon>
    </lineage>
</organism>
<dbReference type="EMBL" id="LBNE01000003">
    <property type="protein sequence ID" value="KKO72099.1"/>
    <property type="molecule type" value="Genomic_DNA"/>
</dbReference>
<feature type="compositionally biased region" description="Pro residues" evidence="11">
    <location>
        <begin position="156"/>
        <end position="167"/>
    </location>
</feature>
<dbReference type="InterPro" id="IPR003538">
    <property type="entry name" value="TonB"/>
</dbReference>
<accession>A0A171KT82</accession>
<dbReference type="GO" id="GO:0015891">
    <property type="term" value="P:siderophore transport"/>
    <property type="evidence" value="ECO:0007669"/>
    <property type="project" value="InterPro"/>
</dbReference>
<dbReference type="PANTHER" id="PTHR33446:SF2">
    <property type="entry name" value="PROTEIN TONB"/>
    <property type="match status" value="1"/>
</dbReference>
<comment type="subcellular location">
    <subcellularLocation>
        <location evidence="1 10">Cell inner membrane</location>
        <topology evidence="1 10">Single-pass membrane protein</topology>
        <orientation evidence="1 10">Periplasmic side</orientation>
    </subcellularLocation>
</comment>
<evidence type="ECO:0000313" key="14">
    <source>
        <dbReference type="EMBL" id="RZS67527.1"/>
    </source>
</evidence>
<dbReference type="GO" id="GO:0015031">
    <property type="term" value="P:protein transport"/>
    <property type="evidence" value="ECO:0007669"/>
    <property type="project" value="UniProtKB-UniRule"/>
</dbReference>
<name>A0A171KT82_9BURK</name>
<evidence type="ECO:0000256" key="7">
    <source>
        <dbReference type="ARBA" id="ARBA00022927"/>
    </source>
</evidence>
<evidence type="ECO:0000313" key="15">
    <source>
        <dbReference type="Proteomes" id="UP000078084"/>
    </source>
</evidence>
<dbReference type="RefSeq" id="WP_068369599.1">
    <property type="nucleotide sequence ID" value="NZ_CBCSEB010000001.1"/>
</dbReference>
<dbReference type="PROSITE" id="PS52015">
    <property type="entry name" value="TONB_CTD"/>
    <property type="match status" value="1"/>
</dbReference>
<keyword evidence="7 10" id="KW-0653">Protein transport</keyword>
<reference evidence="14 16" key="2">
    <citation type="submission" date="2019-02" db="EMBL/GenBank/DDBJ databases">
        <title>Genomic Encyclopedia of Type Strains, Phase IV (KMG-IV): sequencing the most valuable type-strain genomes for metagenomic binning, comparative biology and taxonomic classification.</title>
        <authorList>
            <person name="Goeker M."/>
        </authorList>
    </citation>
    <scope>NUCLEOTIDE SEQUENCE [LARGE SCALE GENOMIC DNA]</scope>
    <source>
        <strain evidence="14 16">DSM 16618</strain>
    </source>
</reference>
<keyword evidence="10" id="KW-0735">Signal-anchor</keyword>
<dbReference type="Proteomes" id="UP000292039">
    <property type="component" value="Unassembled WGS sequence"/>
</dbReference>
<keyword evidence="5 10" id="KW-0997">Cell inner membrane</keyword>
<comment type="caution">
    <text evidence="13">The sequence shown here is derived from an EMBL/GenBank/DDBJ whole genome shotgun (WGS) entry which is preliminary data.</text>
</comment>
<gene>
    <name evidence="13" type="ORF">AAV32_07030</name>
    <name evidence="14" type="ORF">EV679_2753</name>
</gene>
<reference evidence="13 15" key="1">
    <citation type="submission" date="2015-04" db="EMBL/GenBank/DDBJ databases">
        <title>Genome sequence of Kerstersia gyiorum CG1.</title>
        <authorList>
            <person name="Greninger A.L."/>
            <person name="Kozyreva V."/>
            <person name="Chaturvedi V."/>
        </authorList>
    </citation>
    <scope>NUCLEOTIDE SEQUENCE [LARGE SCALE GENOMIC DNA]</scope>
    <source>
        <strain evidence="13 15">CG1</strain>
    </source>
</reference>
<dbReference type="InterPro" id="IPR051045">
    <property type="entry name" value="TonB-dependent_transducer"/>
</dbReference>
<feature type="compositionally biased region" description="Pro residues" evidence="11">
    <location>
        <begin position="72"/>
        <end position="84"/>
    </location>
</feature>
<dbReference type="NCBIfam" id="TIGR01352">
    <property type="entry name" value="tonB_Cterm"/>
    <property type="match status" value="1"/>
</dbReference>
<keyword evidence="6 10" id="KW-0812">Transmembrane</keyword>
<dbReference type="GO" id="GO:0031992">
    <property type="term" value="F:energy transducer activity"/>
    <property type="evidence" value="ECO:0007669"/>
    <property type="project" value="InterPro"/>
</dbReference>
<proteinExistence type="inferred from homology"/>
<dbReference type="Gene3D" id="3.30.1150.10">
    <property type="match status" value="1"/>
</dbReference>
<dbReference type="STRING" id="206506.AAV32_07030"/>
<dbReference type="Proteomes" id="UP000078084">
    <property type="component" value="Unassembled WGS sequence"/>
</dbReference>
<feature type="domain" description="TonB C-terminal" evidence="12">
    <location>
        <begin position="189"/>
        <end position="282"/>
    </location>
</feature>
<dbReference type="InterPro" id="IPR037682">
    <property type="entry name" value="TonB_C"/>
</dbReference>
<dbReference type="AlphaFoldDB" id="A0A171KT82"/>
<dbReference type="InterPro" id="IPR006260">
    <property type="entry name" value="TonB/TolA_C"/>
</dbReference>
<keyword evidence="9 10" id="KW-0472">Membrane</keyword>
<feature type="compositionally biased region" description="Acidic residues" evidence="11">
    <location>
        <begin position="85"/>
        <end position="111"/>
    </location>
</feature>
<feature type="transmembrane region" description="Helical" evidence="10">
    <location>
        <begin position="21"/>
        <end position="39"/>
    </location>
</feature>
<evidence type="ECO:0000256" key="2">
    <source>
        <dbReference type="ARBA" id="ARBA00006555"/>
    </source>
</evidence>
<keyword evidence="8 10" id="KW-1133">Transmembrane helix</keyword>
<comment type="function">
    <text evidence="10">Interacts with outer membrane receptor proteins that carry out high-affinity binding and energy dependent uptake into the periplasmic space of specific substrates. It could act to transduce energy from the cytoplasmic membrane to specific energy-requiring processes in the outer membrane, resulting in the release into the periplasm of ligands bound by these outer membrane proteins.</text>
</comment>
<evidence type="ECO:0000256" key="8">
    <source>
        <dbReference type="ARBA" id="ARBA00022989"/>
    </source>
</evidence>
<keyword evidence="3 10" id="KW-0813">Transport</keyword>
<evidence type="ECO:0000256" key="3">
    <source>
        <dbReference type="ARBA" id="ARBA00022448"/>
    </source>
</evidence>
<comment type="similarity">
    <text evidence="2 10">Belongs to the TonB family.</text>
</comment>
<keyword evidence="15" id="KW-1185">Reference proteome</keyword>